<dbReference type="InterPro" id="IPR036412">
    <property type="entry name" value="HAD-like_sf"/>
</dbReference>
<gene>
    <name evidence="5" type="ORF">SAMN02982931_02150</name>
</gene>
<reference evidence="5 6" key="1">
    <citation type="submission" date="2016-10" db="EMBL/GenBank/DDBJ databases">
        <authorList>
            <person name="de Groot N.N."/>
        </authorList>
    </citation>
    <scope>NUCLEOTIDE SEQUENCE [LARGE SCALE GENOMIC DNA]</scope>
    <source>
        <strain evidence="5 6">ATCC 35022</strain>
    </source>
</reference>
<dbReference type="SFLD" id="SFLDS00003">
    <property type="entry name" value="Haloacid_Dehalogenase"/>
    <property type="match status" value="1"/>
</dbReference>
<dbReference type="STRING" id="665467.SAMN02982931_02150"/>
<keyword evidence="3" id="KW-0479">Metal-binding</keyword>
<dbReference type="InterPro" id="IPR041492">
    <property type="entry name" value="HAD_2"/>
</dbReference>
<dbReference type="RefSeq" id="WP_090876436.1">
    <property type="nucleotide sequence ID" value="NZ_FMXQ01000004.1"/>
</dbReference>
<dbReference type="NCBIfam" id="TIGR01509">
    <property type="entry name" value="HAD-SF-IA-v3"/>
    <property type="match status" value="1"/>
</dbReference>
<dbReference type="InterPro" id="IPR051600">
    <property type="entry name" value="Beta-PGM-like"/>
</dbReference>
<dbReference type="InterPro" id="IPR006439">
    <property type="entry name" value="HAD-SF_hydro_IA"/>
</dbReference>
<dbReference type="AlphaFoldDB" id="A0A1G6C7B0"/>
<dbReference type="SUPFAM" id="SSF56784">
    <property type="entry name" value="HAD-like"/>
    <property type="match status" value="1"/>
</dbReference>
<dbReference type="GO" id="GO:0003824">
    <property type="term" value="F:catalytic activity"/>
    <property type="evidence" value="ECO:0007669"/>
    <property type="project" value="UniProtKB-ARBA"/>
</dbReference>
<sequence length="226" mass="24483">MLIMFDCDGVLVDSEIIAAQVDSEHLAEIGFKITPEDVIRRFVGLTSDGIAEIIQAEIGKPLPPEFLAEQDAELNRRLAAEVEAVPGVLEMLDILEGPRCVCSNSSTERLRLTMERTGIWDKFAPNIWSAGEVGDRRTKPDPNVYIYGMEQFRCAPRDAIVVEDSVFGVTAAHAAGARVIGFTGGQHAWVGLADLLTAAGAETVTNKLSDIPKIVEAFAVWDGIDS</sequence>
<keyword evidence="4" id="KW-0460">Magnesium</keyword>
<name>A0A1G6C7B0_9HYPH</name>
<organism evidence="5 6">
    <name type="scientific">Bauldia litoralis</name>
    <dbReference type="NCBI Taxonomy" id="665467"/>
    <lineage>
        <taxon>Bacteria</taxon>
        <taxon>Pseudomonadati</taxon>
        <taxon>Pseudomonadota</taxon>
        <taxon>Alphaproteobacteria</taxon>
        <taxon>Hyphomicrobiales</taxon>
        <taxon>Kaistiaceae</taxon>
        <taxon>Bauldia</taxon>
    </lineage>
</organism>
<proteinExistence type="inferred from homology"/>
<evidence type="ECO:0000313" key="5">
    <source>
        <dbReference type="EMBL" id="SDB28777.1"/>
    </source>
</evidence>
<dbReference type="EMBL" id="FMXQ01000004">
    <property type="protein sequence ID" value="SDB28777.1"/>
    <property type="molecule type" value="Genomic_DNA"/>
</dbReference>
<dbReference type="InterPro" id="IPR023214">
    <property type="entry name" value="HAD_sf"/>
</dbReference>
<dbReference type="SFLD" id="SFLDG01129">
    <property type="entry name" value="C1.5:_HAD__Beta-PGM__Phosphata"/>
    <property type="match status" value="1"/>
</dbReference>
<protein>
    <submittedName>
        <fullName evidence="5">Haloacid dehalogenase superfamily, subfamily IA, variant 3 with third motif having DD or ED</fullName>
    </submittedName>
</protein>
<comment type="similarity">
    <text evidence="2">Belongs to the HAD-like hydrolase superfamily. CbbY/CbbZ/Gph/YieH family.</text>
</comment>
<evidence type="ECO:0000256" key="4">
    <source>
        <dbReference type="ARBA" id="ARBA00022842"/>
    </source>
</evidence>
<dbReference type="Pfam" id="PF13419">
    <property type="entry name" value="HAD_2"/>
    <property type="match status" value="1"/>
</dbReference>
<dbReference type="GO" id="GO:0046872">
    <property type="term" value="F:metal ion binding"/>
    <property type="evidence" value="ECO:0007669"/>
    <property type="project" value="UniProtKB-KW"/>
</dbReference>
<accession>A0A1G6C7B0</accession>
<dbReference type="Gene3D" id="1.10.150.240">
    <property type="entry name" value="Putative phosphatase, domain 2"/>
    <property type="match status" value="1"/>
</dbReference>
<dbReference type="PANTHER" id="PTHR46193">
    <property type="entry name" value="6-PHOSPHOGLUCONATE PHOSPHATASE"/>
    <property type="match status" value="1"/>
</dbReference>
<dbReference type="Proteomes" id="UP000199071">
    <property type="component" value="Unassembled WGS sequence"/>
</dbReference>
<dbReference type="OrthoDB" id="9797743at2"/>
<evidence type="ECO:0000256" key="1">
    <source>
        <dbReference type="ARBA" id="ARBA00001946"/>
    </source>
</evidence>
<dbReference type="PANTHER" id="PTHR46193:SF10">
    <property type="entry name" value="6-PHOSPHOGLUCONATE PHOSPHATASE"/>
    <property type="match status" value="1"/>
</dbReference>
<dbReference type="Gene3D" id="3.40.50.1000">
    <property type="entry name" value="HAD superfamily/HAD-like"/>
    <property type="match status" value="1"/>
</dbReference>
<comment type="cofactor">
    <cofactor evidence="1">
        <name>Mg(2+)</name>
        <dbReference type="ChEBI" id="CHEBI:18420"/>
    </cofactor>
</comment>
<keyword evidence="6" id="KW-1185">Reference proteome</keyword>
<evidence type="ECO:0000313" key="6">
    <source>
        <dbReference type="Proteomes" id="UP000199071"/>
    </source>
</evidence>
<evidence type="ECO:0000256" key="2">
    <source>
        <dbReference type="ARBA" id="ARBA00006171"/>
    </source>
</evidence>
<evidence type="ECO:0000256" key="3">
    <source>
        <dbReference type="ARBA" id="ARBA00022723"/>
    </source>
</evidence>
<dbReference type="InterPro" id="IPR023198">
    <property type="entry name" value="PGP-like_dom2"/>
</dbReference>